<evidence type="ECO:0000256" key="3">
    <source>
        <dbReference type="ARBA" id="ARBA00022771"/>
    </source>
</evidence>
<evidence type="ECO:0000256" key="1">
    <source>
        <dbReference type="ARBA" id="ARBA00022723"/>
    </source>
</evidence>
<organism evidence="7 8">
    <name type="scientific">Effrenium voratum</name>
    <dbReference type="NCBI Taxonomy" id="2562239"/>
    <lineage>
        <taxon>Eukaryota</taxon>
        <taxon>Sar</taxon>
        <taxon>Alveolata</taxon>
        <taxon>Dinophyceae</taxon>
        <taxon>Suessiales</taxon>
        <taxon>Symbiodiniaceae</taxon>
        <taxon>Effrenium</taxon>
    </lineage>
</organism>
<dbReference type="InterPro" id="IPR001305">
    <property type="entry name" value="HSP_DnaJ_Cys-rich_dom"/>
</dbReference>
<dbReference type="SMART" id="SM00271">
    <property type="entry name" value="DnaJ"/>
    <property type="match status" value="1"/>
</dbReference>
<dbReference type="Proteomes" id="UP001178507">
    <property type="component" value="Unassembled WGS sequence"/>
</dbReference>
<name>A0AA36IAH6_9DINO</name>
<evidence type="ECO:0000259" key="6">
    <source>
        <dbReference type="PROSITE" id="PS50076"/>
    </source>
</evidence>
<dbReference type="AlphaFoldDB" id="A0AA36IAH6"/>
<dbReference type="CDD" id="cd10719">
    <property type="entry name" value="DnaJ_zf"/>
    <property type="match status" value="1"/>
</dbReference>
<gene>
    <name evidence="7" type="ORF">EVOR1521_LOCUS10387</name>
</gene>
<dbReference type="InterPro" id="IPR002939">
    <property type="entry name" value="DnaJ_C"/>
</dbReference>
<keyword evidence="1" id="KW-0479">Metal-binding</keyword>
<dbReference type="GO" id="GO:0008270">
    <property type="term" value="F:zinc ion binding"/>
    <property type="evidence" value="ECO:0007669"/>
    <property type="project" value="UniProtKB-KW"/>
</dbReference>
<dbReference type="PANTHER" id="PTHR43888">
    <property type="entry name" value="DNAJ-LIKE-2, ISOFORM A-RELATED"/>
    <property type="match status" value="1"/>
</dbReference>
<feature type="domain" description="J" evidence="6">
    <location>
        <begin position="590"/>
        <end position="651"/>
    </location>
</feature>
<dbReference type="SUPFAM" id="SSF57938">
    <property type="entry name" value="DnaJ/Hsp40 cysteine-rich domain"/>
    <property type="match status" value="1"/>
</dbReference>
<dbReference type="InterPro" id="IPR036410">
    <property type="entry name" value="HSP_DnaJ_Cys-rich_dom_sf"/>
</dbReference>
<feature type="region of interest" description="Disordered" evidence="5">
    <location>
        <begin position="98"/>
        <end position="118"/>
    </location>
</feature>
<keyword evidence="2" id="KW-0677">Repeat</keyword>
<evidence type="ECO:0000313" key="8">
    <source>
        <dbReference type="Proteomes" id="UP001178507"/>
    </source>
</evidence>
<dbReference type="PROSITE" id="PS50076">
    <property type="entry name" value="DNAJ_2"/>
    <property type="match status" value="1"/>
</dbReference>
<comment type="caution">
    <text evidence="7">The sequence shown here is derived from an EMBL/GenBank/DDBJ whole genome shotgun (WGS) entry which is preliminary data.</text>
</comment>
<dbReference type="InterPro" id="IPR044713">
    <property type="entry name" value="DNJA1/2-like"/>
</dbReference>
<dbReference type="GO" id="GO:0051082">
    <property type="term" value="F:unfolded protein binding"/>
    <property type="evidence" value="ECO:0007669"/>
    <property type="project" value="InterPro"/>
</dbReference>
<dbReference type="CDD" id="cd06257">
    <property type="entry name" value="DnaJ"/>
    <property type="match status" value="1"/>
</dbReference>
<dbReference type="GO" id="GO:0006457">
    <property type="term" value="P:protein folding"/>
    <property type="evidence" value="ECO:0007669"/>
    <property type="project" value="InterPro"/>
</dbReference>
<dbReference type="EMBL" id="CAUJNA010000997">
    <property type="protein sequence ID" value="CAJ1383216.1"/>
    <property type="molecule type" value="Genomic_DNA"/>
</dbReference>
<dbReference type="InterPro" id="IPR036869">
    <property type="entry name" value="J_dom_sf"/>
</dbReference>
<feature type="compositionally biased region" description="Polar residues" evidence="5">
    <location>
        <begin position="180"/>
        <end position="192"/>
    </location>
</feature>
<dbReference type="Gene3D" id="2.60.260.20">
    <property type="entry name" value="Urease metallochaperone UreE, N-terminal domain"/>
    <property type="match status" value="2"/>
</dbReference>
<evidence type="ECO:0000256" key="4">
    <source>
        <dbReference type="ARBA" id="ARBA00022833"/>
    </source>
</evidence>
<dbReference type="Pfam" id="PF01556">
    <property type="entry name" value="DnaJ_C"/>
    <property type="match status" value="1"/>
</dbReference>
<dbReference type="InterPro" id="IPR001623">
    <property type="entry name" value="DnaJ_domain"/>
</dbReference>
<sequence>MQPRQSLQGPPAMPAMSATTLPGSFERRATPMRTLPATLPAQVPLARVSSQGFIAPPPHPAMQRCFSLGSLPSNVTTVVTPTTPGRYYSGPIASGPVGSGTVASADTKPATGSTGFGVGYPVIRPTMAMPSMVAQPMVRQPSTASISLGAETPSRRSQTGRAESIDSSPRRRDRSQSVRKQTSMKSIPSIQSVEEEARADSPRKSSASPSRQHSRQNSRQEETLWEVPYSSRIHSGSLSPRAVSPRSESKRYNDLYQDGELRRQKLQAKSEEKKRQEAQEITKNISSTCSPRHFSKEQFQQWYNESMSKRQETENSRQEKQRCEARMRAFKELSECTFTPMAPLWKAKNGRQRSGSMPSDARPVVHEGDQQALADELVAAQVTQIDALRQLDRKEKEMKEATQQVFKDFLDRSLEEGRRKLRLFEETQEGREYLATRAKSYVELNRGMSHSAALAEARGDLARASEAKLQSHAAQLRQQRVQKDAQQIQLARLKVAWELIQLQRRYSQLLEKQMLPRSMLTSFDASLVERLTKEAWYTEARSFAQNSGKPEVCEANLLLSRFARRDPFAMSGGFQNEGASAGRKDVETSKFYTLLDTNKNASEADIKKAYKRVALKTHPDRGGDPEKFRAITRAYEVLSDAEQRARYDRFGEEAVLPDRMDVFPFPDMFFLPSSNRRRKTKSLVQPLNLTLEQIYQGQTQKMPVTRQVLDPTSVRSCGSCEGQGVKTRVERVEPFPHMQILRSQCDACQGQGKSFKTTQQQEVLEVNIQKGVPDGKKIVFTEKADEHPDADTGDVIFVVKEQRHLVFKRRGADLFVEKTISLSEALCGFTLELEHLDGRKLMIRSAPGDVVKPIQGFDPLEGHETKMQREVIEDADSGLDTAEATADETLKSCETQKGADGVVTGQRALSKHREETPANTCKGSMYSDQTAFNPRVMKAVRGEGLPTFKNPLQHGNLFLILDIEFPDFLPQEARQKLCQLLPPLEKKWEEDTSVELHQVVQMDPVASYNSNKVNMSAGEEDEDEDGPGGNGAQCKQM</sequence>
<dbReference type="Pfam" id="PF00226">
    <property type="entry name" value="DnaJ"/>
    <property type="match status" value="1"/>
</dbReference>
<proteinExistence type="predicted"/>
<keyword evidence="4" id="KW-0862">Zinc</keyword>
<reference evidence="7" key="1">
    <citation type="submission" date="2023-08" db="EMBL/GenBank/DDBJ databases">
        <authorList>
            <person name="Chen Y."/>
            <person name="Shah S."/>
            <person name="Dougan E. K."/>
            <person name="Thang M."/>
            <person name="Chan C."/>
        </authorList>
    </citation>
    <scope>NUCLEOTIDE SEQUENCE</scope>
</reference>
<dbReference type="Gene3D" id="1.10.287.110">
    <property type="entry name" value="DnaJ domain"/>
    <property type="match status" value="1"/>
</dbReference>
<dbReference type="PROSITE" id="PS00636">
    <property type="entry name" value="DNAJ_1"/>
    <property type="match status" value="1"/>
</dbReference>
<dbReference type="GO" id="GO:0030544">
    <property type="term" value="F:Hsp70 protein binding"/>
    <property type="evidence" value="ECO:0007669"/>
    <property type="project" value="InterPro"/>
</dbReference>
<dbReference type="SUPFAM" id="SSF46565">
    <property type="entry name" value="Chaperone J-domain"/>
    <property type="match status" value="1"/>
</dbReference>
<feature type="compositionally biased region" description="Polar residues" evidence="5">
    <location>
        <begin position="281"/>
        <end position="290"/>
    </location>
</feature>
<dbReference type="InterPro" id="IPR008971">
    <property type="entry name" value="HSP40/DnaJ_pept-bd"/>
</dbReference>
<protein>
    <recommendedName>
        <fullName evidence="6">J domain-containing protein</fullName>
    </recommendedName>
</protein>
<feature type="region of interest" description="Disordered" evidence="5">
    <location>
        <begin position="138"/>
        <end position="290"/>
    </location>
</feature>
<evidence type="ECO:0000313" key="7">
    <source>
        <dbReference type="EMBL" id="CAJ1383216.1"/>
    </source>
</evidence>
<dbReference type="Gene3D" id="2.10.230.10">
    <property type="entry name" value="Heat shock protein DnaJ, cysteine-rich domain"/>
    <property type="match status" value="1"/>
</dbReference>
<keyword evidence="8" id="KW-1185">Reference proteome</keyword>
<feature type="compositionally biased region" description="Polar residues" evidence="5">
    <location>
        <begin position="204"/>
        <end position="217"/>
    </location>
</feature>
<dbReference type="PRINTS" id="PR00625">
    <property type="entry name" value="JDOMAIN"/>
</dbReference>
<dbReference type="SUPFAM" id="SSF49493">
    <property type="entry name" value="HSP40/DnaJ peptide-binding domain"/>
    <property type="match status" value="2"/>
</dbReference>
<feature type="region of interest" description="Disordered" evidence="5">
    <location>
        <begin position="1015"/>
        <end position="1037"/>
    </location>
</feature>
<dbReference type="FunFam" id="2.60.260.20:FF:000003">
    <property type="entry name" value="DnaJ subfamily A member 2"/>
    <property type="match status" value="1"/>
</dbReference>
<evidence type="ECO:0000256" key="2">
    <source>
        <dbReference type="ARBA" id="ARBA00022737"/>
    </source>
</evidence>
<feature type="compositionally biased region" description="Basic and acidic residues" evidence="5">
    <location>
        <begin position="247"/>
        <end position="280"/>
    </location>
</feature>
<dbReference type="InterPro" id="IPR018253">
    <property type="entry name" value="DnaJ_domain_CS"/>
</dbReference>
<evidence type="ECO:0000256" key="5">
    <source>
        <dbReference type="SAM" id="MobiDB-lite"/>
    </source>
</evidence>
<dbReference type="CDD" id="cd10747">
    <property type="entry name" value="DnaJ_C"/>
    <property type="match status" value="1"/>
</dbReference>
<accession>A0AA36IAH6</accession>
<keyword evidence="3" id="KW-0863">Zinc-finger</keyword>